<evidence type="ECO:0000256" key="7">
    <source>
        <dbReference type="SAM" id="Phobius"/>
    </source>
</evidence>
<accession>A0A5C6W0Y5</accession>
<gene>
    <name evidence="9" type="ORF">FS935_07925</name>
</gene>
<dbReference type="Proteomes" id="UP000321363">
    <property type="component" value="Unassembled WGS sequence"/>
</dbReference>
<dbReference type="InterPro" id="IPR024449">
    <property type="entry name" value="Anti-sigma_RsgI_N"/>
</dbReference>
<feature type="domain" description="RsgI N-terminal anti-sigma" evidence="8">
    <location>
        <begin position="2"/>
        <end position="50"/>
    </location>
</feature>
<dbReference type="AlphaFoldDB" id="A0A5C6W0Y5"/>
<evidence type="ECO:0000256" key="2">
    <source>
        <dbReference type="ARBA" id="ARBA00022475"/>
    </source>
</evidence>
<evidence type="ECO:0000256" key="3">
    <source>
        <dbReference type="ARBA" id="ARBA00022692"/>
    </source>
</evidence>
<evidence type="ECO:0000256" key="1">
    <source>
        <dbReference type="ARBA" id="ARBA00004162"/>
    </source>
</evidence>
<dbReference type="OrthoDB" id="9800626at2"/>
<evidence type="ECO:0000256" key="5">
    <source>
        <dbReference type="ARBA" id="ARBA00023136"/>
    </source>
</evidence>
<sequence length="378" mass="44266">MKRGVVVDRNDDFITLLTPEGQFLKANNEKGMYEIGEEITFFPLVDKLEEAATRESKLLKNRVLSALSLKRTRVGALSFLAIMVFIFSFLPGLNQNKAYAYMSIDINPSFEVKIDQKLKVLSLDPINEEAEKLMIELPNWEGKSFVEVVNTIVTQSKSEGYVYPGKEILIATVVNQEDKKIEEKLTDNIEQIRHSMEDDEMIVKTIETDSETREKAKKQGISTGKYLELTNDKEVEDKKEDFVKPKSNHQEETTSTQKEIDNTPVPVQPKVNNNSEWKNETKERLKETQNKIKENSKPEKWNEVKEEHIDKSKEVRKNEKAERKADRERQRNEKRENKKDMRNNERNHHKQDDDNDDDDNDERDRDEYDNDKHDKEDD</sequence>
<dbReference type="RefSeq" id="WP_146947302.1">
    <property type="nucleotide sequence ID" value="NZ_VOQF01000004.1"/>
</dbReference>
<feature type="compositionally biased region" description="Basic and acidic residues" evidence="6">
    <location>
        <begin position="237"/>
        <end position="252"/>
    </location>
</feature>
<dbReference type="GO" id="GO:0005886">
    <property type="term" value="C:plasma membrane"/>
    <property type="evidence" value="ECO:0007669"/>
    <property type="project" value="UniProtKB-SubCell"/>
</dbReference>
<comment type="subcellular location">
    <subcellularLocation>
        <location evidence="1">Cell membrane</location>
        <topology evidence="1">Single-pass membrane protein</topology>
    </subcellularLocation>
</comment>
<feature type="region of interest" description="Disordered" evidence="6">
    <location>
        <begin position="237"/>
        <end position="378"/>
    </location>
</feature>
<evidence type="ECO:0000259" key="8">
    <source>
        <dbReference type="PROSITE" id="PS51849"/>
    </source>
</evidence>
<dbReference type="Pfam" id="PF12791">
    <property type="entry name" value="RsgI_N"/>
    <property type="match status" value="1"/>
</dbReference>
<organism evidence="9 10">
    <name type="scientific">Metabacillus litoralis</name>
    <dbReference type="NCBI Taxonomy" id="152268"/>
    <lineage>
        <taxon>Bacteria</taxon>
        <taxon>Bacillati</taxon>
        <taxon>Bacillota</taxon>
        <taxon>Bacilli</taxon>
        <taxon>Bacillales</taxon>
        <taxon>Bacillaceae</taxon>
        <taxon>Metabacillus</taxon>
    </lineage>
</organism>
<evidence type="ECO:0000256" key="6">
    <source>
        <dbReference type="SAM" id="MobiDB-lite"/>
    </source>
</evidence>
<dbReference type="InterPro" id="IPR055431">
    <property type="entry name" value="RsgI_M"/>
</dbReference>
<keyword evidence="2" id="KW-1003">Cell membrane</keyword>
<dbReference type="Pfam" id="PF23750">
    <property type="entry name" value="RsgI_M"/>
    <property type="match status" value="1"/>
</dbReference>
<dbReference type="EMBL" id="VOQF01000004">
    <property type="protein sequence ID" value="TXC91555.1"/>
    <property type="molecule type" value="Genomic_DNA"/>
</dbReference>
<dbReference type="PROSITE" id="PS51849">
    <property type="entry name" value="RSGI_N"/>
    <property type="match status" value="1"/>
</dbReference>
<name>A0A5C6W0Y5_9BACI</name>
<feature type="transmembrane region" description="Helical" evidence="7">
    <location>
        <begin position="74"/>
        <end position="93"/>
    </location>
</feature>
<comment type="caution">
    <text evidence="9">The sequence shown here is derived from an EMBL/GenBank/DDBJ whole genome shotgun (WGS) entry which is preliminary data.</text>
</comment>
<keyword evidence="3 7" id="KW-0812">Transmembrane</keyword>
<feature type="compositionally biased region" description="Basic and acidic residues" evidence="6">
    <location>
        <begin position="277"/>
        <end position="352"/>
    </location>
</feature>
<feature type="compositionally biased region" description="Basic and acidic residues" evidence="6">
    <location>
        <begin position="362"/>
        <end position="378"/>
    </location>
</feature>
<reference evidence="9 10" key="1">
    <citation type="journal article" date="2005" name="Int. J. Syst. Evol. Microbiol.">
        <title>Bacillus litoralis sp. nov., isolated from a tidal flat of the Yellow Sea in Korea.</title>
        <authorList>
            <person name="Yoon J.H."/>
            <person name="Oh T.K."/>
        </authorList>
    </citation>
    <scope>NUCLEOTIDE SEQUENCE [LARGE SCALE GENOMIC DNA]</scope>
    <source>
        <strain evidence="9 10">SW-211</strain>
    </source>
</reference>
<keyword evidence="5 7" id="KW-0472">Membrane</keyword>
<evidence type="ECO:0000313" key="10">
    <source>
        <dbReference type="Proteomes" id="UP000321363"/>
    </source>
</evidence>
<proteinExistence type="predicted"/>
<evidence type="ECO:0000313" key="9">
    <source>
        <dbReference type="EMBL" id="TXC91555.1"/>
    </source>
</evidence>
<evidence type="ECO:0000256" key="4">
    <source>
        <dbReference type="ARBA" id="ARBA00022989"/>
    </source>
</evidence>
<keyword evidence="10" id="KW-1185">Reference proteome</keyword>
<keyword evidence="4 7" id="KW-1133">Transmembrane helix</keyword>
<protein>
    <submittedName>
        <fullName evidence="9">Anti-sigma factor domain-containing protein</fullName>
    </submittedName>
</protein>